<keyword evidence="3" id="KW-0670">Pyruvate</keyword>
<dbReference type="GO" id="GO:0016903">
    <property type="term" value="F:oxidoreductase activity, acting on the aldehyde or oxo group of donors"/>
    <property type="evidence" value="ECO:0007669"/>
    <property type="project" value="InterPro"/>
</dbReference>
<dbReference type="Gene3D" id="3.40.920.10">
    <property type="entry name" value="Pyruvate-ferredoxin oxidoreductase, PFOR, domain III"/>
    <property type="match status" value="1"/>
</dbReference>
<dbReference type="AlphaFoldDB" id="E6U783"/>
<name>E6U783_ETHHY</name>
<evidence type="ECO:0000259" key="2">
    <source>
        <dbReference type="Pfam" id="PF01558"/>
    </source>
</evidence>
<dbReference type="InterPro" id="IPR019752">
    <property type="entry name" value="Pyrv/ketoisovalerate_OxRed_cat"/>
</dbReference>
<dbReference type="EMBL" id="CP002400">
    <property type="protein sequence ID" value="ADU25818.1"/>
    <property type="molecule type" value="Genomic_DNA"/>
</dbReference>
<dbReference type="STRING" id="663278.Ethha_0231"/>
<dbReference type="HOGENOM" id="CLU_087284_0_1_9"/>
<dbReference type="InterPro" id="IPR052554">
    <property type="entry name" value="2-oxoglutarate_synth_KorC"/>
</dbReference>
<evidence type="ECO:0000313" key="3">
    <source>
        <dbReference type="EMBL" id="ADU25818.1"/>
    </source>
</evidence>
<keyword evidence="1" id="KW-0560">Oxidoreductase</keyword>
<gene>
    <name evidence="3" type="ordered locus">Ethha_0231</name>
</gene>
<dbReference type="eggNOG" id="COG1014">
    <property type="taxonomic scope" value="Bacteria"/>
</dbReference>
<dbReference type="SUPFAM" id="SSF53323">
    <property type="entry name" value="Pyruvate-ferredoxin oxidoreductase, PFOR, domain III"/>
    <property type="match status" value="1"/>
</dbReference>
<dbReference type="RefSeq" id="WP_013484199.1">
    <property type="nucleotide sequence ID" value="NC_014828.1"/>
</dbReference>
<dbReference type="PANTHER" id="PTHR42730">
    <property type="entry name" value="2-OXOGLUTARATE SYNTHASE SUBUNIT KORC"/>
    <property type="match status" value="1"/>
</dbReference>
<proteinExistence type="predicted"/>
<evidence type="ECO:0000313" key="4">
    <source>
        <dbReference type="Proteomes" id="UP000001551"/>
    </source>
</evidence>
<dbReference type="PANTHER" id="PTHR42730:SF1">
    <property type="entry name" value="2-OXOGLUTARATE SYNTHASE SUBUNIT KORC"/>
    <property type="match status" value="1"/>
</dbReference>
<protein>
    <submittedName>
        <fullName evidence="3">Pyruvate/ketoisovalerate oxidoreductase, catalytic domain</fullName>
    </submittedName>
</protein>
<feature type="domain" description="Pyruvate/ketoisovalerate oxidoreductase catalytic" evidence="2">
    <location>
        <begin position="35"/>
        <end position="199"/>
    </location>
</feature>
<sequence length="202" mass="21585">MMATTTSERVDTPVTAGNGAQAKPYSMTTLFAGFGGQGILFSGKVMAYAGLLEGREVSWLPSYGPEMRGGTANCGVCISSNPVGSPLVTDPDAFVVMNLPSFLKYIDHVRPGGVAVLDSFLIDRKVERNDIRAFYIPATRLASENKIDGLANMIMLGKLLRETQFAAYDSVIAGLRKSVPARKAALVDANIKAIGIGMEYNK</sequence>
<evidence type="ECO:0000256" key="1">
    <source>
        <dbReference type="ARBA" id="ARBA00023002"/>
    </source>
</evidence>
<keyword evidence="4" id="KW-1185">Reference proteome</keyword>
<dbReference type="KEGG" id="eha:Ethha_0231"/>
<dbReference type="InterPro" id="IPR002869">
    <property type="entry name" value="Pyrv_flavodox_OxRed_cen"/>
</dbReference>
<accession>E6U783</accession>
<dbReference type="Proteomes" id="UP000001551">
    <property type="component" value="Chromosome"/>
</dbReference>
<dbReference type="Pfam" id="PF01558">
    <property type="entry name" value="POR"/>
    <property type="match status" value="1"/>
</dbReference>
<reference evidence="3 4" key="1">
    <citation type="submission" date="2010-12" db="EMBL/GenBank/DDBJ databases">
        <title>Complete sequence of Ethanoligenens harbinense YUAN-3.</title>
        <authorList>
            <person name="Lucas S."/>
            <person name="Copeland A."/>
            <person name="Lapidus A."/>
            <person name="Cheng J.-F."/>
            <person name="Bruce D."/>
            <person name="Goodwin L."/>
            <person name="Pitluck S."/>
            <person name="Chertkov O."/>
            <person name="Misra M."/>
            <person name="Detter J.C."/>
            <person name="Han C."/>
            <person name="Tapia R."/>
            <person name="Land M."/>
            <person name="Hauser L."/>
            <person name="Jeffries C."/>
            <person name="Kyrpides N."/>
            <person name="Ivanova N."/>
            <person name="Mikhailova N."/>
            <person name="Wang A."/>
            <person name="Mouttaki H."/>
            <person name="He Z."/>
            <person name="Zhou J."/>
            <person name="Hemme C.L."/>
            <person name="Woyke T."/>
        </authorList>
    </citation>
    <scope>NUCLEOTIDE SEQUENCE [LARGE SCALE GENOMIC DNA]</scope>
    <source>
        <strain evidence="4">DSM 18485 / JCM 12961 / CGMCC 1.5033 / YUAN-3</strain>
    </source>
</reference>
<organism evidence="3 4">
    <name type="scientific">Ethanoligenens harbinense (strain DSM 18485 / JCM 12961 / CGMCC 1.5033 / YUAN-3)</name>
    <dbReference type="NCBI Taxonomy" id="663278"/>
    <lineage>
        <taxon>Bacteria</taxon>
        <taxon>Bacillati</taxon>
        <taxon>Bacillota</taxon>
        <taxon>Clostridia</taxon>
        <taxon>Eubacteriales</taxon>
        <taxon>Oscillospiraceae</taxon>
        <taxon>Ethanoligenens</taxon>
    </lineage>
</organism>